<keyword evidence="1" id="KW-0479">Metal-binding</keyword>
<keyword evidence="5" id="KW-1185">Reference proteome</keyword>
<dbReference type="Proteomes" id="UP000663879">
    <property type="component" value="Unassembled WGS sequence"/>
</dbReference>
<dbReference type="InterPro" id="IPR001878">
    <property type="entry name" value="Znf_CCHC"/>
</dbReference>
<reference evidence="4" key="1">
    <citation type="submission" date="2021-02" db="EMBL/GenBank/DDBJ databases">
        <authorList>
            <person name="Nowell W R."/>
        </authorList>
    </citation>
    <scope>NUCLEOTIDE SEQUENCE</scope>
    <source>
        <strain evidence="4">Ploen Becks lab</strain>
    </source>
</reference>
<gene>
    <name evidence="4" type="ORF">OXX778_LOCUS14292</name>
</gene>
<evidence type="ECO:0000259" key="3">
    <source>
        <dbReference type="PROSITE" id="PS50158"/>
    </source>
</evidence>
<feature type="domain" description="CCHC-type" evidence="3">
    <location>
        <begin position="385"/>
        <end position="398"/>
    </location>
</feature>
<feature type="region of interest" description="Disordered" evidence="2">
    <location>
        <begin position="344"/>
        <end position="379"/>
    </location>
</feature>
<comment type="caution">
    <text evidence="4">The sequence shown here is derived from an EMBL/GenBank/DDBJ whole genome shotgun (WGS) entry which is preliminary data.</text>
</comment>
<accession>A0A814DN86</accession>
<evidence type="ECO:0000313" key="5">
    <source>
        <dbReference type="Proteomes" id="UP000663879"/>
    </source>
</evidence>
<name>A0A814DN86_9BILA</name>
<keyword evidence="1" id="KW-0862">Zinc</keyword>
<keyword evidence="1" id="KW-0863">Zinc-finger</keyword>
<dbReference type="GO" id="GO:0003676">
    <property type="term" value="F:nucleic acid binding"/>
    <property type="evidence" value="ECO:0007669"/>
    <property type="project" value="InterPro"/>
</dbReference>
<dbReference type="PROSITE" id="PS50158">
    <property type="entry name" value="ZF_CCHC"/>
    <property type="match status" value="1"/>
</dbReference>
<evidence type="ECO:0000256" key="2">
    <source>
        <dbReference type="SAM" id="MobiDB-lite"/>
    </source>
</evidence>
<evidence type="ECO:0000313" key="4">
    <source>
        <dbReference type="EMBL" id="CAF0957915.1"/>
    </source>
</evidence>
<proteinExistence type="predicted"/>
<dbReference type="AlphaFoldDB" id="A0A814DN86"/>
<evidence type="ECO:0000256" key="1">
    <source>
        <dbReference type="PROSITE-ProRule" id="PRU00047"/>
    </source>
</evidence>
<sequence length="424" mass="49209">MNQLMATSSFKVDLDGGRSNRIRWAKWLRRFNLEAIGETGDRKKIAMLLHVGGESVEEIYEAKREVETRKENEKYEAGSVCPAKGKKCGVEGRFAVKCTKNRFYSYVKTKAKEKLHSVVHDERINVDKSEYELEKYIRNFIQPNSSNKFITNEPQNPSDQVKLVAELAGNNKSRKLDSNTKKFSGSNHEDVDDWLFNIVQGFITSKITEEDKLNAVLNFVDKGIKKHLYKVNKDHWVRSQLAILKHKESLPFENYVNRFYQLTNMLPRMADDEKLFHFKEGLRDYIKREVTCRNLHTLSETIHLATQLEQARDGYANINYLKHKKPDKFNNKFASNKINDKKTSYSSKASNCKKENNYKTQGNKAEHKSFDKHKQKPKTNPTAICNRCKRKGHYANNCYANLNKVNSLNVCNDSEEKNLCSLSR</sequence>
<dbReference type="GO" id="GO:0008270">
    <property type="term" value="F:zinc ion binding"/>
    <property type="evidence" value="ECO:0007669"/>
    <property type="project" value="UniProtKB-KW"/>
</dbReference>
<organism evidence="4 5">
    <name type="scientific">Brachionus calyciflorus</name>
    <dbReference type="NCBI Taxonomy" id="104777"/>
    <lineage>
        <taxon>Eukaryota</taxon>
        <taxon>Metazoa</taxon>
        <taxon>Spiralia</taxon>
        <taxon>Gnathifera</taxon>
        <taxon>Rotifera</taxon>
        <taxon>Eurotatoria</taxon>
        <taxon>Monogononta</taxon>
        <taxon>Pseudotrocha</taxon>
        <taxon>Ploima</taxon>
        <taxon>Brachionidae</taxon>
        <taxon>Brachionus</taxon>
    </lineage>
</organism>
<protein>
    <recommendedName>
        <fullName evidence="3">CCHC-type domain-containing protein</fullName>
    </recommendedName>
</protein>
<dbReference type="EMBL" id="CAJNOC010002914">
    <property type="protein sequence ID" value="CAF0957915.1"/>
    <property type="molecule type" value="Genomic_DNA"/>
</dbReference>